<evidence type="ECO:0000259" key="13">
    <source>
        <dbReference type="Pfam" id="PF05922"/>
    </source>
</evidence>
<evidence type="ECO:0000256" key="6">
    <source>
        <dbReference type="ARBA" id="ARBA00022801"/>
    </source>
</evidence>
<dbReference type="PANTHER" id="PTHR10795">
    <property type="entry name" value="PROPROTEIN CONVERTASE SUBTILISIN/KEXIN"/>
    <property type="match status" value="1"/>
</dbReference>
<dbReference type="Gene3D" id="2.60.40.2310">
    <property type="match status" value="1"/>
</dbReference>
<dbReference type="EC" id="3.4.14.10" evidence="15"/>
<dbReference type="GO" id="GO:0005576">
    <property type="term" value="C:extracellular region"/>
    <property type="evidence" value="ECO:0000318"/>
    <property type="project" value="GO_Central"/>
</dbReference>
<feature type="domain" description="PA" evidence="12">
    <location>
        <begin position="429"/>
        <end position="492"/>
    </location>
</feature>
<name>A0A9K3IJH5_HELAN</name>
<evidence type="ECO:0000256" key="10">
    <source>
        <dbReference type="PROSITE-ProRule" id="PRU01240"/>
    </source>
</evidence>
<dbReference type="InterPro" id="IPR036852">
    <property type="entry name" value="Peptidase_S8/S53_dom_sf"/>
</dbReference>
<comment type="similarity">
    <text evidence="2 10">Belongs to the peptidase S8 family.</text>
</comment>
<keyword evidence="8" id="KW-0325">Glycoprotein</keyword>
<dbReference type="GO" id="GO:0006508">
    <property type="term" value="P:proteolysis"/>
    <property type="evidence" value="ECO:0007669"/>
    <property type="project" value="UniProtKB-KW"/>
</dbReference>
<evidence type="ECO:0000256" key="8">
    <source>
        <dbReference type="ARBA" id="ARBA00023180"/>
    </source>
</evidence>
<evidence type="ECO:0000256" key="4">
    <source>
        <dbReference type="ARBA" id="ARBA00022670"/>
    </source>
</evidence>
<evidence type="ECO:0000259" key="14">
    <source>
        <dbReference type="Pfam" id="PF17766"/>
    </source>
</evidence>
<dbReference type="SUPFAM" id="SSF54897">
    <property type="entry name" value="Protease propeptides/inhibitors"/>
    <property type="match status" value="1"/>
</dbReference>
<dbReference type="PRINTS" id="PR00723">
    <property type="entry name" value="SUBTILISIN"/>
</dbReference>
<evidence type="ECO:0000256" key="2">
    <source>
        <dbReference type="ARBA" id="ARBA00011073"/>
    </source>
</evidence>
<comment type="caution">
    <text evidence="15">The sequence shown here is derived from an EMBL/GenBank/DDBJ whole genome shotgun (WGS) entry which is preliminary data.</text>
</comment>
<dbReference type="CDD" id="cd02120">
    <property type="entry name" value="PA_subtilisin_like"/>
    <property type="match status" value="1"/>
</dbReference>
<dbReference type="InterPro" id="IPR045051">
    <property type="entry name" value="SBT"/>
</dbReference>
<dbReference type="PROSITE" id="PS51892">
    <property type="entry name" value="SUBTILASE"/>
    <property type="match status" value="1"/>
</dbReference>
<feature type="active site" description="Charge relay system" evidence="9 10">
    <location>
        <position position="171"/>
    </location>
</feature>
<dbReference type="PROSITE" id="PS00138">
    <property type="entry name" value="SUBTILASE_SER"/>
    <property type="match status" value="1"/>
</dbReference>
<evidence type="ECO:0000256" key="3">
    <source>
        <dbReference type="ARBA" id="ARBA00022525"/>
    </source>
</evidence>
<evidence type="ECO:0000259" key="12">
    <source>
        <dbReference type="Pfam" id="PF02225"/>
    </source>
</evidence>
<dbReference type="InterPro" id="IPR034197">
    <property type="entry name" value="Peptidases_S8_3"/>
</dbReference>
<dbReference type="Gene3D" id="3.50.30.30">
    <property type="match status" value="1"/>
</dbReference>
<dbReference type="InterPro" id="IPR046450">
    <property type="entry name" value="PA_dom_sf"/>
</dbReference>
<gene>
    <name evidence="15" type="ORF">HanXRQr2_Chr07g0282011</name>
</gene>
<dbReference type="Gramene" id="mRNA:HanXRQr2_Chr07g0282011">
    <property type="protein sequence ID" value="mRNA:HanXRQr2_Chr07g0282011"/>
    <property type="gene ID" value="HanXRQr2_Chr07g0282011"/>
</dbReference>
<feature type="active site" description="Charge relay system" evidence="9 10">
    <location>
        <position position="582"/>
    </location>
</feature>
<dbReference type="Gene3D" id="3.30.70.80">
    <property type="entry name" value="Peptidase S8 propeptide/proteinase inhibitor I9"/>
    <property type="match status" value="1"/>
</dbReference>
<dbReference type="Pfam" id="PF17766">
    <property type="entry name" value="fn3_6"/>
    <property type="match status" value="1"/>
</dbReference>
<dbReference type="FunFam" id="3.30.70.80:FF:000003">
    <property type="entry name" value="Subtilisin-like protease SBT1.9"/>
    <property type="match status" value="1"/>
</dbReference>
<dbReference type="FunFam" id="3.40.50.200:FF:000006">
    <property type="entry name" value="Subtilisin-like protease SBT1.5"/>
    <property type="match status" value="1"/>
</dbReference>
<comment type="subcellular location">
    <subcellularLocation>
        <location evidence="1">Secreted</location>
    </subcellularLocation>
</comment>
<keyword evidence="6 10" id="KW-0378">Hydrolase</keyword>
<dbReference type="InterPro" id="IPR023828">
    <property type="entry name" value="Peptidase_S8_Ser-AS"/>
</dbReference>
<feature type="active site" description="Charge relay system" evidence="9 10">
    <location>
        <position position="244"/>
    </location>
</feature>
<dbReference type="InterPro" id="IPR037045">
    <property type="entry name" value="S8pro/Inhibitor_I9_sf"/>
</dbReference>
<keyword evidence="4 10" id="KW-0645">Protease</keyword>
<keyword evidence="16" id="KW-1185">Reference proteome</keyword>
<dbReference type="CDD" id="cd04852">
    <property type="entry name" value="Peptidases_S8_3"/>
    <property type="match status" value="1"/>
</dbReference>
<evidence type="ECO:0000256" key="5">
    <source>
        <dbReference type="ARBA" id="ARBA00022729"/>
    </source>
</evidence>
<reference evidence="15" key="2">
    <citation type="submission" date="2020-06" db="EMBL/GenBank/DDBJ databases">
        <title>Helianthus annuus Genome sequencing and assembly Release 2.</title>
        <authorList>
            <person name="Gouzy J."/>
            <person name="Langlade N."/>
            <person name="Munos S."/>
        </authorList>
    </citation>
    <scope>NUCLEOTIDE SEQUENCE</scope>
    <source>
        <tissue evidence="15">Leaves</tissue>
    </source>
</reference>
<dbReference type="InterPro" id="IPR003137">
    <property type="entry name" value="PA_domain"/>
</dbReference>
<sequence>MHIWVINNDTSSFNCRSSPSISMGKFGLLIYTIICFIIPNSAQLDDTKTFIVRIQNEAKPSVFADVEHWYQATLGSLSSRKMNSEKTTDENPNQDFLHVYKNVFHGFAAKLTVQEAKELEEHPSVMAVLPDEIRHLHTTRSVQFMGLVDKEPNYLLKESDYGSNVIIGILDTGISPEEPSFHDQDLGPIPSEWKGECMEGEKFTKNLCNKKLIGARYFTAGYEASNDIINASNDVKSCIDTNGHGTHTASIAAGRMVQNASLFGFAKGAAVGVAPKARIAAYKICWGENCQESDILAGIDKAVEDGVHVISISLGGSISRPFHLDPIALGAFGAMARGVLVSASAGNNGPDEMTVTNGAPWITAVGASTIDRRFPADLVLDDGTVITGASVTSGRWKSDPTSQFFPLIHGKDASNTQFRNSKSALCIPESLDEELVKGKIVICDRGGSGRVKKGEVVKDAGGVGVIVANVAPQGEGLISDSYTIPGMLITESGRNKLLDYINSTKNPMAKMVIRGTQNEVKPAPVVASFSSRGPSADSVYVLKPDVIAPGVDILAAWPKDVPPSELPSDTRRSRFNMLSGTSMSCPHVSGLAALLKGAYPDWSPAMIRSAMMTTAYMEDSEGKPLLDEQSYNESSVWSTGAGHIDPGKAVDPGLVYDITANDYLRFLCAMNYSTQAIRQFSPKPVKCNRKHNNPWNINYPSISIGYGSRGSSVAEVVVTRTVTYLGEGVSTYNATMTSPKGANVTIEPQTMRFAAKGEKQSYTVKIVSHKKLGPWGSMETQLGKLIWSDGKHNVVSPIVVVHQHLL</sequence>
<dbReference type="InterPro" id="IPR000209">
    <property type="entry name" value="Peptidase_S8/S53_dom"/>
</dbReference>
<evidence type="ECO:0000313" key="16">
    <source>
        <dbReference type="Proteomes" id="UP000215914"/>
    </source>
</evidence>
<dbReference type="FunFam" id="3.50.30.30:FF:000005">
    <property type="entry name" value="subtilisin-like protease SBT1.5"/>
    <property type="match status" value="1"/>
</dbReference>
<dbReference type="InterPro" id="IPR010259">
    <property type="entry name" value="S8pro/Inhibitor_I9"/>
</dbReference>
<dbReference type="EMBL" id="MNCJ02000322">
    <property type="protein sequence ID" value="KAF5797551.1"/>
    <property type="molecule type" value="Genomic_DNA"/>
</dbReference>
<accession>A0A9K3IJH5</accession>
<dbReference type="InterPro" id="IPR041469">
    <property type="entry name" value="Subtilisin-like_FN3"/>
</dbReference>
<protein>
    <submittedName>
        <fullName evidence="15">Tripeptidyl-peptidase II</fullName>
        <ecNumber evidence="15">3.4.14.10</ecNumber>
    </submittedName>
</protein>
<keyword evidence="7 10" id="KW-0720">Serine protease</keyword>
<dbReference type="GO" id="GO:0004252">
    <property type="term" value="F:serine-type endopeptidase activity"/>
    <property type="evidence" value="ECO:0000318"/>
    <property type="project" value="GO_Central"/>
</dbReference>
<evidence type="ECO:0000259" key="11">
    <source>
        <dbReference type="Pfam" id="PF00082"/>
    </source>
</evidence>
<evidence type="ECO:0000256" key="9">
    <source>
        <dbReference type="PIRSR" id="PIRSR615500-1"/>
    </source>
</evidence>
<keyword evidence="3" id="KW-0964">Secreted</keyword>
<dbReference type="SUPFAM" id="SSF52743">
    <property type="entry name" value="Subtilisin-like"/>
    <property type="match status" value="1"/>
</dbReference>
<dbReference type="GO" id="GO:0048731">
    <property type="term" value="P:system development"/>
    <property type="evidence" value="ECO:0007669"/>
    <property type="project" value="UniProtKB-ARBA"/>
</dbReference>
<dbReference type="Pfam" id="PF02225">
    <property type="entry name" value="PA"/>
    <property type="match status" value="1"/>
</dbReference>
<proteinExistence type="inferred from homology"/>
<dbReference type="AlphaFoldDB" id="A0A9K3IJH5"/>
<feature type="domain" description="Subtilisin-like protease fibronectin type-III" evidence="14">
    <location>
        <begin position="696"/>
        <end position="800"/>
    </location>
</feature>
<dbReference type="Pfam" id="PF00082">
    <property type="entry name" value="Peptidase_S8"/>
    <property type="match status" value="1"/>
</dbReference>
<evidence type="ECO:0000313" key="15">
    <source>
        <dbReference type="EMBL" id="KAF5797551.1"/>
    </source>
</evidence>
<dbReference type="Proteomes" id="UP000215914">
    <property type="component" value="Unassembled WGS sequence"/>
</dbReference>
<evidence type="ECO:0000256" key="7">
    <source>
        <dbReference type="ARBA" id="ARBA00022825"/>
    </source>
</evidence>
<feature type="domain" description="Inhibitor I9" evidence="13">
    <location>
        <begin position="49"/>
        <end position="137"/>
    </location>
</feature>
<dbReference type="Pfam" id="PF05922">
    <property type="entry name" value="Inhibitor_I9"/>
    <property type="match status" value="1"/>
</dbReference>
<feature type="domain" description="Peptidase S8/S53" evidence="11">
    <location>
        <begin position="162"/>
        <end position="618"/>
    </location>
</feature>
<evidence type="ECO:0000256" key="1">
    <source>
        <dbReference type="ARBA" id="ARBA00004613"/>
    </source>
</evidence>
<organism evidence="15 16">
    <name type="scientific">Helianthus annuus</name>
    <name type="common">Common sunflower</name>
    <dbReference type="NCBI Taxonomy" id="4232"/>
    <lineage>
        <taxon>Eukaryota</taxon>
        <taxon>Viridiplantae</taxon>
        <taxon>Streptophyta</taxon>
        <taxon>Embryophyta</taxon>
        <taxon>Tracheophyta</taxon>
        <taxon>Spermatophyta</taxon>
        <taxon>Magnoliopsida</taxon>
        <taxon>eudicotyledons</taxon>
        <taxon>Gunneridae</taxon>
        <taxon>Pentapetalae</taxon>
        <taxon>asterids</taxon>
        <taxon>campanulids</taxon>
        <taxon>Asterales</taxon>
        <taxon>Asteraceae</taxon>
        <taxon>Asteroideae</taxon>
        <taxon>Heliantheae alliance</taxon>
        <taxon>Heliantheae</taxon>
        <taxon>Helianthus</taxon>
    </lineage>
</organism>
<dbReference type="SUPFAM" id="SSF52025">
    <property type="entry name" value="PA domain"/>
    <property type="match status" value="1"/>
</dbReference>
<reference evidence="15" key="1">
    <citation type="journal article" date="2017" name="Nature">
        <title>The sunflower genome provides insights into oil metabolism, flowering and Asterid evolution.</title>
        <authorList>
            <person name="Badouin H."/>
            <person name="Gouzy J."/>
            <person name="Grassa C.J."/>
            <person name="Murat F."/>
            <person name="Staton S.E."/>
            <person name="Cottret L."/>
            <person name="Lelandais-Briere C."/>
            <person name="Owens G.L."/>
            <person name="Carrere S."/>
            <person name="Mayjonade B."/>
            <person name="Legrand L."/>
            <person name="Gill N."/>
            <person name="Kane N.C."/>
            <person name="Bowers J.E."/>
            <person name="Hubner S."/>
            <person name="Bellec A."/>
            <person name="Berard A."/>
            <person name="Berges H."/>
            <person name="Blanchet N."/>
            <person name="Boniface M.C."/>
            <person name="Brunel D."/>
            <person name="Catrice O."/>
            <person name="Chaidir N."/>
            <person name="Claudel C."/>
            <person name="Donnadieu C."/>
            <person name="Faraut T."/>
            <person name="Fievet G."/>
            <person name="Helmstetter N."/>
            <person name="King M."/>
            <person name="Knapp S.J."/>
            <person name="Lai Z."/>
            <person name="Le Paslier M.C."/>
            <person name="Lippi Y."/>
            <person name="Lorenzon L."/>
            <person name="Mandel J.R."/>
            <person name="Marage G."/>
            <person name="Marchand G."/>
            <person name="Marquand E."/>
            <person name="Bret-Mestries E."/>
            <person name="Morien E."/>
            <person name="Nambeesan S."/>
            <person name="Nguyen T."/>
            <person name="Pegot-Espagnet P."/>
            <person name="Pouilly N."/>
            <person name="Raftis F."/>
            <person name="Sallet E."/>
            <person name="Schiex T."/>
            <person name="Thomas J."/>
            <person name="Vandecasteele C."/>
            <person name="Vares D."/>
            <person name="Vear F."/>
            <person name="Vautrin S."/>
            <person name="Crespi M."/>
            <person name="Mangin B."/>
            <person name="Burke J.M."/>
            <person name="Salse J."/>
            <person name="Munos S."/>
            <person name="Vincourt P."/>
            <person name="Rieseberg L.H."/>
            <person name="Langlade N.B."/>
        </authorList>
    </citation>
    <scope>NUCLEOTIDE SEQUENCE</scope>
    <source>
        <tissue evidence="15">Leaves</tissue>
    </source>
</reference>
<dbReference type="InterPro" id="IPR015500">
    <property type="entry name" value="Peptidase_S8_subtilisin-rel"/>
</dbReference>
<dbReference type="GO" id="GO:0008240">
    <property type="term" value="F:tripeptidyl-peptidase activity"/>
    <property type="evidence" value="ECO:0007669"/>
    <property type="project" value="UniProtKB-EC"/>
</dbReference>
<dbReference type="Gene3D" id="3.40.50.200">
    <property type="entry name" value="Peptidase S8/S53 domain"/>
    <property type="match status" value="1"/>
</dbReference>
<keyword evidence="5" id="KW-0732">Signal</keyword>